<name>A0A1Y2BQJ9_9FUNG</name>
<dbReference type="PANTHER" id="PTHR47969:SF15">
    <property type="entry name" value="CHROMOSOME-ASSOCIATED KINESIN KIF4A-RELATED"/>
    <property type="match status" value="1"/>
</dbReference>
<evidence type="ECO:0000256" key="3">
    <source>
        <dbReference type="ARBA" id="ARBA00022741"/>
    </source>
</evidence>
<dbReference type="InterPro" id="IPR027417">
    <property type="entry name" value="P-loop_NTPase"/>
</dbReference>
<evidence type="ECO:0000313" key="11">
    <source>
        <dbReference type="EMBL" id="ORY37026.1"/>
    </source>
</evidence>
<feature type="compositionally biased region" description="Low complexity" evidence="9">
    <location>
        <begin position="184"/>
        <end position="204"/>
    </location>
</feature>
<dbReference type="SMART" id="SM00129">
    <property type="entry name" value="KISc"/>
    <property type="match status" value="1"/>
</dbReference>
<dbReference type="InterPro" id="IPR036961">
    <property type="entry name" value="Kinesin_motor_dom_sf"/>
</dbReference>
<evidence type="ECO:0000256" key="9">
    <source>
        <dbReference type="SAM" id="MobiDB-lite"/>
    </source>
</evidence>
<dbReference type="PROSITE" id="PS00411">
    <property type="entry name" value="KINESIN_MOTOR_1"/>
    <property type="match status" value="1"/>
</dbReference>
<dbReference type="Proteomes" id="UP000193642">
    <property type="component" value="Unassembled WGS sequence"/>
</dbReference>
<dbReference type="PRINTS" id="PR00380">
    <property type="entry name" value="KINESINHEAVY"/>
</dbReference>
<feature type="coiled-coil region" evidence="8">
    <location>
        <begin position="631"/>
        <end position="721"/>
    </location>
</feature>
<dbReference type="Pfam" id="PF00225">
    <property type="entry name" value="Kinesin"/>
    <property type="match status" value="2"/>
</dbReference>
<dbReference type="InterPro" id="IPR027640">
    <property type="entry name" value="Kinesin-like_fam"/>
</dbReference>
<dbReference type="Gene3D" id="3.40.850.10">
    <property type="entry name" value="Kinesin motor domain"/>
    <property type="match status" value="1"/>
</dbReference>
<keyword evidence="4 6" id="KW-0067">ATP-binding</keyword>
<keyword evidence="5 8" id="KW-0175">Coiled coil</keyword>
<protein>
    <recommendedName>
        <fullName evidence="7">Kinesin-like protein</fullName>
    </recommendedName>
</protein>
<evidence type="ECO:0000313" key="12">
    <source>
        <dbReference type="Proteomes" id="UP000193642"/>
    </source>
</evidence>
<keyword evidence="12" id="KW-1185">Reference proteome</keyword>
<dbReference type="EMBL" id="MCGO01000052">
    <property type="protein sequence ID" value="ORY37026.1"/>
    <property type="molecule type" value="Genomic_DNA"/>
</dbReference>
<keyword evidence="3 6" id="KW-0547">Nucleotide-binding</keyword>
<feature type="coiled-coil region" evidence="8">
    <location>
        <begin position="747"/>
        <end position="852"/>
    </location>
</feature>
<dbReference type="InterPro" id="IPR001752">
    <property type="entry name" value="Kinesin_motor_dom"/>
</dbReference>
<evidence type="ECO:0000256" key="4">
    <source>
        <dbReference type="ARBA" id="ARBA00022840"/>
    </source>
</evidence>
<dbReference type="InterPro" id="IPR019821">
    <property type="entry name" value="Kinesin_motor_CS"/>
</dbReference>
<feature type="domain" description="Kinesin motor" evidence="10">
    <location>
        <begin position="42"/>
        <end position="516"/>
    </location>
</feature>
<dbReference type="STRING" id="329046.A0A1Y2BQJ9"/>
<evidence type="ECO:0000256" key="8">
    <source>
        <dbReference type="SAM" id="Coils"/>
    </source>
</evidence>
<feature type="binding site" evidence="6">
    <location>
        <begin position="149"/>
        <end position="156"/>
    </location>
    <ligand>
        <name>ATP</name>
        <dbReference type="ChEBI" id="CHEBI:30616"/>
    </ligand>
</feature>
<dbReference type="PROSITE" id="PS50067">
    <property type="entry name" value="KINESIN_MOTOR_2"/>
    <property type="match status" value="1"/>
</dbReference>
<comment type="subcellular location">
    <subcellularLocation>
        <location evidence="1">Cytoplasm</location>
    </subcellularLocation>
</comment>
<keyword evidence="6 7" id="KW-0505">Motor protein</keyword>
<sequence length="880" mass="97079">MSETDLVAARAAEPDGNFPEIKTTDTTVASNVSLSNIQTNSSVRVAVRIRPNHASASLSTESLDTAASHIIPKDMTTLTVVCPPPSANPSLFSDLQSSSAVISAAAEVLWEYDSVWNEQSDQDSLFKAEVSPLVNAFVEGFNATLFAYGQTGSGKTFTMGSSVPDMVLPSSPTKKTGILRPPQSGRTTPTPAPRGATASAPTTPSKTRFQHPTEPHPVSLSSLATTLGPTSEHFLTPTSGMIPRAIHQIFEKLAHLRDMESQTSSYTIKISFLELHNEEWIDLLKETQSRGSSGGSGTVGTFGKRPSTPSKNSKQTDATNQEISIREDKDGRISIHGATSVVVASAEAALKLLAKGSKLRSTAATNMNESSSRSHAIFSVSLTTTQMVKAQPSWHTTAQKPLASTAGLTVTSKFHFVDLAGSERLKRTQNTGDRKAEGISINQGLLVLGRVINCLTETKGATEAVVPYRDSKLTRFLQDSLGGNSKTVMLACISALEQDLPETINTLRYASRARGIQNKSRITIDTSASSPEVVPLLTEIASLKSQLAVAALAQSTDQQLLRDLERENSELKKGEEKWRDEVLEGRKQCDDLLVQVLELKMSAKGDHGMESKVWELESKLKVVEGENDYVKKLLKDTIDTKEQEVQSLKEAEYSLQDSVRNMQTKVASLENNLNLTRNENENLTNKLKEATVDLQTEKFLRNEMQTNIKDLEKSLAESQERESGLSKMAKKIQLENESELNLRWSDIKALQEKNSESIKLIENWEKELAESRAEIDLQKELHLNQTNSLKDEISSIKSNEQNLSQLLSDLQRKYEASETVGKTELDEVRNNLNFLTVENENLVKKLSEIREHDSVEIQSLQVKLERRKQYRRQKYPGTIL</sequence>
<gene>
    <name evidence="11" type="ORF">BCR33DRAFT_468493</name>
</gene>
<keyword evidence="2" id="KW-0963">Cytoplasm</keyword>
<accession>A0A1Y2BQJ9</accession>
<keyword evidence="7" id="KW-0493">Microtubule</keyword>
<dbReference type="OrthoDB" id="3176171at2759"/>
<dbReference type="GO" id="GO:0005737">
    <property type="term" value="C:cytoplasm"/>
    <property type="evidence" value="ECO:0007669"/>
    <property type="project" value="UniProtKB-SubCell"/>
</dbReference>
<dbReference type="AlphaFoldDB" id="A0A1Y2BQJ9"/>
<dbReference type="GO" id="GO:0007018">
    <property type="term" value="P:microtubule-based movement"/>
    <property type="evidence" value="ECO:0007669"/>
    <property type="project" value="InterPro"/>
</dbReference>
<dbReference type="GO" id="GO:0003777">
    <property type="term" value="F:microtubule motor activity"/>
    <property type="evidence" value="ECO:0007669"/>
    <property type="project" value="InterPro"/>
</dbReference>
<evidence type="ECO:0000256" key="7">
    <source>
        <dbReference type="RuleBase" id="RU000394"/>
    </source>
</evidence>
<evidence type="ECO:0000256" key="2">
    <source>
        <dbReference type="ARBA" id="ARBA00022490"/>
    </source>
</evidence>
<comment type="caution">
    <text evidence="11">The sequence shown here is derived from an EMBL/GenBank/DDBJ whole genome shotgun (WGS) entry which is preliminary data.</text>
</comment>
<evidence type="ECO:0000256" key="1">
    <source>
        <dbReference type="ARBA" id="ARBA00004496"/>
    </source>
</evidence>
<dbReference type="SUPFAM" id="SSF52540">
    <property type="entry name" value="P-loop containing nucleoside triphosphate hydrolases"/>
    <property type="match status" value="1"/>
</dbReference>
<dbReference type="GO" id="GO:0005875">
    <property type="term" value="C:microtubule associated complex"/>
    <property type="evidence" value="ECO:0007669"/>
    <property type="project" value="TreeGrafter"/>
</dbReference>
<comment type="similarity">
    <text evidence="6 7">Belongs to the TRAFAC class myosin-kinesin ATPase superfamily. Kinesin family.</text>
</comment>
<feature type="region of interest" description="Disordered" evidence="9">
    <location>
        <begin position="287"/>
        <end position="324"/>
    </location>
</feature>
<feature type="region of interest" description="Disordered" evidence="9">
    <location>
        <begin position="167"/>
        <end position="218"/>
    </location>
</feature>
<organism evidence="11 12">
    <name type="scientific">Rhizoclosmatium globosum</name>
    <dbReference type="NCBI Taxonomy" id="329046"/>
    <lineage>
        <taxon>Eukaryota</taxon>
        <taxon>Fungi</taxon>
        <taxon>Fungi incertae sedis</taxon>
        <taxon>Chytridiomycota</taxon>
        <taxon>Chytridiomycota incertae sedis</taxon>
        <taxon>Chytridiomycetes</taxon>
        <taxon>Chytridiales</taxon>
        <taxon>Chytriomycetaceae</taxon>
        <taxon>Rhizoclosmatium</taxon>
    </lineage>
</organism>
<dbReference type="GO" id="GO:0051231">
    <property type="term" value="P:spindle elongation"/>
    <property type="evidence" value="ECO:0007669"/>
    <property type="project" value="TreeGrafter"/>
</dbReference>
<evidence type="ECO:0000256" key="6">
    <source>
        <dbReference type="PROSITE-ProRule" id="PRU00283"/>
    </source>
</evidence>
<dbReference type="GO" id="GO:0008017">
    <property type="term" value="F:microtubule binding"/>
    <property type="evidence" value="ECO:0007669"/>
    <property type="project" value="InterPro"/>
</dbReference>
<dbReference type="GO" id="GO:0005524">
    <property type="term" value="F:ATP binding"/>
    <property type="evidence" value="ECO:0007669"/>
    <property type="project" value="UniProtKB-UniRule"/>
</dbReference>
<dbReference type="PANTHER" id="PTHR47969">
    <property type="entry name" value="CHROMOSOME-ASSOCIATED KINESIN KIF4A-RELATED"/>
    <property type="match status" value="1"/>
</dbReference>
<feature type="compositionally biased region" description="Polar residues" evidence="9">
    <location>
        <begin position="307"/>
        <end position="323"/>
    </location>
</feature>
<proteinExistence type="inferred from homology"/>
<evidence type="ECO:0000256" key="5">
    <source>
        <dbReference type="ARBA" id="ARBA00023054"/>
    </source>
</evidence>
<dbReference type="GO" id="GO:0007052">
    <property type="term" value="P:mitotic spindle organization"/>
    <property type="evidence" value="ECO:0007669"/>
    <property type="project" value="TreeGrafter"/>
</dbReference>
<evidence type="ECO:0000259" key="10">
    <source>
        <dbReference type="PROSITE" id="PS50067"/>
    </source>
</evidence>
<reference evidence="11 12" key="1">
    <citation type="submission" date="2016-07" db="EMBL/GenBank/DDBJ databases">
        <title>Pervasive Adenine N6-methylation of Active Genes in Fungi.</title>
        <authorList>
            <consortium name="DOE Joint Genome Institute"/>
            <person name="Mondo S.J."/>
            <person name="Dannebaum R.O."/>
            <person name="Kuo R.C."/>
            <person name="Labutti K."/>
            <person name="Haridas S."/>
            <person name="Kuo A."/>
            <person name="Salamov A."/>
            <person name="Ahrendt S.R."/>
            <person name="Lipzen A."/>
            <person name="Sullivan W."/>
            <person name="Andreopoulos W.B."/>
            <person name="Clum A."/>
            <person name="Lindquist E."/>
            <person name="Daum C."/>
            <person name="Ramamoorthy G.K."/>
            <person name="Gryganskyi A."/>
            <person name="Culley D."/>
            <person name="Magnuson J.K."/>
            <person name="James T.Y."/>
            <person name="O'Malley M.A."/>
            <person name="Stajich J.E."/>
            <person name="Spatafora J.W."/>
            <person name="Visel A."/>
            <person name="Grigoriev I.V."/>
        </authorList>
    </citation>
    <scope>NUCLEOTIDE SEQUENCE [LARGE SCALE GENOMIC DNA]</scope>
    <source>
        <strain evidence="11 12">JEL800</strain>
    </source>
</reference>
<dbReference type="GO" id="GO:0005874">
    <property type="term" value="C:microtubule"/>
    <property type="evidence" value="ECO:0007669"/>
    <property type="project" value="UniProtKB-KW"/>
</dbReference>